<evidence type="ECO:0000313" key="1">
    <source>
        <dbReference type="EMBL" id="RPB09561.1"/>
    </source>
</evidence>
<gene>
    <name evidence="1" type="ORF">P167DRAFT_538407</name>
</gene>
<sequence>MGFASHTFVSSYPQQAVVVACLSLVAGLIWERGGGGERDSTLFRLVFRLVAHLPTSPSLLSLSLLRPLTSYLLWLCSTLSPFFPSSRFRFVSAASVCLSVCLLASSAG</sequence>
<keyword evidence="2" id="KW-1185">Reference proteome</keyword>
<dbReference type="Proteomes" id="UP000277580">
    <property type="component" value="Unassembled WGS sequence"/>
</dbReference>
<dbReference type="AlphaFoldDB" id="A0A3N4KMJ4"/>
<protein>
    <submittedName>
        <fullName evidence="1">Uncharacterized protein</fullName>
    </submittedName>
</protein>
<accession>A0A3N4KMJ4</accession>
<dbReference type="EMBL" id="ML119151">
    <property type="protein sequence ID" value="RPB09561.1"/>
    <property type="molecule type" value="Genomic_DNA"/>
</dbReference>
<evidence type="ECO:0000313" key="2">
    <source>
        <dbReference type="Proteomes" id="UP000277580"/>
    </source>
</evidence>
<dbReference type="InParanoid" id="A0A3N4KMJ4"/>
<name>A0A3N4KMJ4_9PEZI</name>
<reference evidence="1 2" key="1">
    <citation type="journal article" date="2018" name="Nat. Ecol. Evol.">
        <title>Pezizomycetes genomes reveal the molecular basis of ectomycorrhizal truffle lifestyle.</title>
        <authorList>
            <person name="Murat C."/>
            <person name="Payen T."/>
            <person name="Noel B."/>
            <person name="Kuo A."/>
            <person name="Morin E."/>
            <person name="Chen J."/>
            <person name="Kohler A."/>
            <person name="Krizsan K."/>
            <person name="Balestrini R."/>
            <person name="Da Silva C."/>
            <person name="Montanini B."/>
            <person name="Hainaut M."/>
            <person name="Levati E."/>
            <person name="Barry K.W."/>
            <person name="Belfiori B."/>
            <person name="Cichocki N."/>
            <person name="Clum A."/>
            <person name="Dockter R.B."/>
            <person name="Fauchery L."/>
            <person name="Guy J."/>
            <person name="Iotti M."/>
            <person name="Le Tacon F."/>
            <person name="Lindquist E.A."/>
            <person name="Lipzen A."/>
            <person name="Malagnac F."/>
            <person name="Mello A."/>
            <person name="Molinier V."/>
            <person name="Miyauchi S."/>
            <person name="Poulain J."/>
            <person name="Riccioni C."/>
            <person name="Rubini A."/>
            <person name="Sitrit Y."/>
            <person name="Splivallo R."/>
            <person name="Traeger S."/>
            <person name="Wang M."/>
            <person name="Zifcakova L."/>
            <person name="Wipf D."/>
            <person name="Zambonelli A."/>
            <person name="Paolocci F."/>
            <person name="Nowrousian M."/>
            <person name="Ottonello S."/>
            <person name="Baldrian P."/>
            <person name="Spatafora J.W."/>
            <person name="Henrissat B."/>
            <person name="Nagy L.G."/>
            <person name="Aury J.M."/>
            <person name="Wincker P."/>
            <person name="Grigoriev I.V."/>
            <person name="Bonfante P."/>
            <person name="Martin F.M."/>
        </authorList>
    </citation>
    <scope>NUCLEOTIDE SEQUENCE [LARGE SCALE GENOMIC DNA]</scope>
    <source>
        <strain evidence="1 2">CCBAS932</strain>
    </source>
</reference>
<organism evidence="1 2">
    <name type="scientific">Morchella conica CCBAS932</name>
    <dbReference type="NCBI Taxonomy" id="1392247"/>
    <lineage>
        <taxon>Eukaryota</taxon>
        <taxon>Fungi</taxon>
        <taxon>Dikarya</taxon>
        <taxon>Ascomycota</taxon>
        <taxon>Pezizomycotina</taxon>
        <taxon>Pezizomycetes</taxon>
        <taxon>Pezizales</taxon>
        <taxon>Morchellaceae</taxon>
        <taxon>Morchella</taxon>
    </lineage>
</organism>
<proteinExistence type="predicted"/>